<dbReference type="RefSeq" id="WP_098316954.1">
    <property type="nucleotide sequence ID" value="NZ_NTYF01000023.1"/>
</dbReference>
<reference evidence="2 3" key="1">
    <citation type="submission" date="2017-09" db="EMBL/GenBank/DDBJ databases">
        <title>Large-scale bioinformatics analysis of Bacillus genomes uncovers conserved roles of natural products in bacterial physiology.</title>
        <authorList>
            <consortium name="Agbiome Team Llc"/>
            <person name="Bleich R.M."/>
            <person name="Kirk G.J."/>
            <person name="Santa Maria K.C."/>
            <person name="Allen S.E."/>
            <person name="Farag S."/>
            <person name="Shank E.A."/>
            <person name="Bowers A."/>
        </authorList>
    </citation>
    <scope>NUCLEOTIDE SEQUENCE [LARGE SCALE GENOMIC DNA]</scope>
    <source>
        <strain evidence="2 3">AFS005140</strain>
    </source>
</reference>
<dbReference type="Proteomes" id="UP000219897">
    <property type="component" value="Unassembled WGS sequence"/>
</dbReference>
<evidence type="ECO:0008006" key="4">
    <source>
        <dbReference type="Google" id="ProtNLM"/>
    </source>
</evidence>
<keyword evidence="1" id="KW-0812">Transmembrane</keyword>
<sequence length="131" mass="14956">MGKYLMMGITLIVLIICIVPFTVNHQNNTMSAERVMGVLQTSTLGAMRDNPENVGLDMEDTIANLTTKILQEQSKHNRDMEISYVFFDNNNQITKDKAKMVGVQYRVRLLDDKGKTQSETEKKLMLRKVES</sequence>
<accession>A0ABD6SEK3</accession>
<proteinExistence type="predicted"/>
<comment type="caution">
    <text evidence="2">The sequence shown here is derived from an EMBL/GenBank/DDBJ whole genome shotgun (WGS) entry which is preliminary data.</text>
</comment>
<protein>
    <recommendedName>
        <fullName evidence="4">DUF3888 domain-containing protein</fullName>
    </recommendedName>
</protein>
<feature type="transmembrane region" description="Helical" evidence="1">
    <location>
        <begin position="6"/>
        <end position="24"/>
    </location>
</feature>
<evidence type="ECO:0000256" key="1">
    <source>
        <dbReference type="SAM" id="Phobius"/>
    </source>
</evidence>
<name>A0ABD6SEK3_BACTU</name>
<evidence type="ECO:0000313" key="2">
    <source>
        <dbReference type="EMBL" id="PER55606.1"/>
    </source>
</evidence>
<dbReference type="AlphaFoldDB" id="A0ABD6SEK3"/>
<evidence type="ECO:0000313" key="3">
    <source>
        <dbReference type="Proteomes" id="UP000219897"/>
    </source>
</evidence>
<keyword evidence="1" id="KW-0472">Membrane</keyword>
<organism evidence="2 3">
    <name type="scientific">Bacillus thuringiensis</name>
    <dbReference type="NCBI Taxonomy" id="1428"/>
    <lineage>
        <taxon>Bacteria</taxon>
        <taxon>Bacillati</taxon>
        <taxon>Bacillota</taxon>
        <taxon>Bacilli</taxon>
        <taxon>Bacillales</taxon>
        <taxon>Bacillaceae</taxon>
        <taxon>Bacillus</taxon>
        <taxon>Bacillus cereus group</taxon>
    </lineage>
</organism>
<keyword evidence="1" id="KW-1133">Transmembrane helix</keyword>
<gene>
    <name evidence="2" type="ORF">CN495_07580</name>
</gene>
<dbReference type="EMBL" id="NTYF01000023">
    <property type="protein sequence ID" value="PER55606.1"/>
    <property type="molecule type" value="Genomic_DNA"/>
</dbReference>